<feature type="signal peptide" evidence="2">
    <location>
        <begin position="1"/>
        <end position="23"/>
    </location>
</feature>
<accession>A0A4P8IXP3</accession>
<dbReference type="EMBL" id="CP040078">
    <property type="protein sequence ID" value="QCP53291.1"/>
    <property type="molecule type" value="Genomic_DNA"/>
</dbReference>
<feature type="region of interest" description="Disordered" evidence="1">
    <location>
        <begin position="80"/>
        <end position="100"/>
    </location>
</feature>
<evidence type="ECO:0000256" key="1">
    <source>
        <dbReference type="SAM" id="MobiDB-lite"/>
    </source>
</evidence>
<proteinExistence type="predicted"/>
<evidence type="ECO:0000313" key="3">
    <source>
        <dbReference type="EMBL" id="QCP53291.1"/>
    </source>
</evidence>
<reference evidence="3 4" key="1">
    <citation type="submission" date="2019-05" db="EMBL/GenBank/DDBJ databases">
        <title>Burkholderia sp. DHOD12, isolated from subtropical forest soil.</title>
        <authorList>
            <person name="Gao Z.-H."/>
            <person name="Qiu L.-H."/>
        </authorList>
    </citation>
    <scope>NUCLEOTIDE SEQUENCE [LARGE SCALE GENOMIC DNA]</scope>
    <source>
        <strain evidence="3 4">DHOD12</strain>
    </source>
</reference>
<dbReference type="RefSeq" id="WP_137336061.1">
    <property type="nucleotide sequence ID" value="NZ_CP040078.1"/>
</dbReference>
<dbReference type="Proteomes" id="UP000298656">
    <property type="component" value="Chromosome 2"/>
</dbReference>
<evidence type="ECO:0000256" key="2">
    <source>
        <dbReference type="SAM" id="SignalP"/>
    </source>
</evidence>
<organism evidence="3 4">
    <name type="scientific">Trinickia violacea</name>
    <dbReference type="NCBI Taxonomy" id="2571746"/>
    <lineage>
        <taxon>Bacteria</taxon>
        <taxon>Pseudomonadati</taxon>
        <taxon>Pseudomonadota</taxon>
        <taxon>Betaproteobacteria</taxon>
        <taxon>Burkholderiales</taxon>
        <taxon>Burkholderiaceae</taxon>
        <taxon>Trinickia</taxon>
    </lineage>
</organism>
<keyword evidence="2" id="KW-0732">Signal</keyword>
<dbReference type="KEGG" id="tvl:FAZ95_29965"/>
<keyword evidence="4" id="KW-1185">Reference proteome</keyword>
<sequence>MLPKLIAAVAAAAPLLVSFPVHAQAGSTKLAMLDPPVTSSHTRVDNGMLRVAGKMAGTKVWPVIHGPAFYPTWNDNNALRDGKSKPLDGEPLDSDRFHFR</sequence>
<protein>
    <submittedName>
        <fullName evidence="3">Uncharacterized protein</fullName>
    </submittedName>
</protein>
<evidence type="ECO:0000313" key="4">
    <source>
        <dbReference type="Proteomes" id="UP000298656"/>
    </source>
</evidence>
<dbReference type="AlphaFoldDB" id="A0A4P8IXP3"/>
<name>A0A4P8IXP3_9BURK</name>
<gene>
    <name evidence="3" type="ORF">FAZ95_29965</name>
</gene>
<feature type="chain" id="PRO_5020250520" evidence="2">
    <location>
        <begin position="24"/>
        <end position="100"/>
    </location>
</feature>